<sequence length="633" mass="73271">MADILLRRSIEQGGLISISAAFLCQMWTPLPPVYWRTERRLPQASEDPAKQRLLQWLYGQLLNQNRSHINHRLDLVGLDGIWQLVGSALWAGHSGSWVWLKHILKEIRTAKASETGLTQTLLVLVEQWVMQALENEKGVDSLQLKLSAYESDAIFKAEPLNYEEISSMSKLDWMECIRRHPLIPDTWFRQLEDAQIIVFEEIRDDSFFPHYADALCFYRAVNRDFKLSSCWADEVFDGVFNWALWFYSHLATGGAEKQTIRGTLTELPDTQTTQQLGLLLLFSEEEGQYLPDAVTLLNRYPEQFVFRLIVDRQVTLAESLFNHEVLMEKAKSGDLMAVMALSRLIKEEHFDEAIVLWNIVAAESLRFPHLQAVVDWQQQSLLRVREEKGLEQESYEYSKPEFIHAMLTTNREWFTEPKLIQENDPVDEAKPFHYPMLLLLTQLHLGLSEEGYDLSPLKELANRREKQTALQRDVTDVAVTQLENVYQNRLEQDIEVKGGKAATYSKKRLVFLSIAMFLVWIFIFPWSVLSFPDATFEQVFRSSVFMTVIQGLLIWQISRPIIEKSNKNKYIGYSLFTYFAALIFKAPFIALVNVFSHLYLASSLPPLYAKGGWNRAVVATRKINMRKVLGFKK</sequence>
<keyword evidence="1" id="KW-0472">Membrane</keyword>
<evidence type="ECO:0000313" key="2">
    <source>
        <dbReference type="EMBL" id="KXF83409.1"/>
    </source>
</evidence>
<keyword evidence="1" id="KW-0812">Transmembrane</keyword>
<evidence type="ECO:0000313" key="3">
    <source>
        <dbReference type="Proteomes" id="UP000070529"/>
    </source>
</evidence>
<reference evidence="2 3" key="1">
    <citation type="submission" date="2015-11" db="EMBL/GenBank/DDBJ databases">
        <title>Genomic Taxonomy of the Vibrionaceae.</title>
        <authorList>
            <person name="Gomez-Gil B."/>
            <person name="Enciso-Ibarra J."/>
        </authorList>
    </citation>
    <scope>NUCLEOTIDE SEQUENCE [LARGE SCALE GENOMIC DNA]</scope>
    <source>
        <strain evidence="2 3">CAIM 912</strain>
    </source>
</reference>
<organism evidence="2 3">
    <name type="scientific">Enterovibrio coralii</name>
    <dbReference type="NCBI Taxonomy" id="294935"/>
    <lineage>
        <taxon>Bacteria</taxon>
        <taxon>Pseudomonadati</taxon>
        <taxon>Pseudomonadota</taxon>
        <taxon>Gammaproteobacteria</taxon>
        <taxon>Vibrionales</taxon>
        <taxon>Vibrionaceae</taxon>
        <taxon>Enterovibrio</taxon>
    </lineage>
</organism>
<keyword evidence="3" id="KW-1185">Reference proteome</keyword>
<dbReference type="STRING" id="294935.ATN88_07115"/>
<dbReference type="AlphaFoldDB" id="A0A135ID89"/>
<name>A0A135ID89_9GAMM</name>
<evidence type="ECO:0000256" key="1">
    <source>
        <dbReference type="SAM" id="Phobius"/>
    </source>
</evidence>
<feature type="transmembrane region" description="Helical" evidence="1">
    <location>
        <begin position="539"/>
        <end position="558"/>
    </location>
</feature>
<feature type="transmembrane region" description="Helical" evidence="1">
    <location>
        <begin position="509"/>
        <end position="527"/>
    </location>
</feature>
<feature type="transmembrane region" description="Helical" evidence="1">
    <location>
        <begin position="570"/>
        <end position="595"/>
    </location>
</feature>
<comment type="caution">
    <text evidence="2">The sequence shown here is derived from an EMBL/GenBank/DDBJ whole genome shotgun (WGS) entry which is preliminary data.</text>
</comment>
<dbReference type="OrthoDB" id="9816462at2"/>
<keyword evidence="1" id="KW-1133">Transmembrane helix</keyword>
<proteinExistence type="predicted"/>
<dbReference type="EMBL" id="LNTY01000006">
    <property type="protein sequence ID" value="KXF83409.1"/>
    <property type="molecule type" value="Genomic_DNA"/>
</dbReference>
<accession>A0A135ID89</accession>
<dbReference type="Proteomes" id="UP000070529">
    <property type="component" value="Unassembled WGS sequence"/>
</dbReference>
<gene>
    <name evidence="2" type="ORF">ATN88_07115</name>
</gene>
<protein>
    <submittedName>
        <fullName evidence="2">Uncharacterized protein</fullName>
    </submittedName>
</protein>
<dbReference type="RefSeq" id="WP_157490648.1">
    <property type="nucleotide sequence ID" value="NZ_LNTY01000006.1"/>
</dbReference>